<dbReference type="RefSeq" id="WP_223676643.1">
    <property type="nucleotide sequence ID" value="NZ_JAINZW010000005.1"/>
</dbReference>
<comment type="caution">
    <text evidence="3">The sequence shown here is derived from an EMBL/GenBank/DDBJ whole genome shotgun (WGS) entry which is preliminary data.</text>
</comment>
<reference evidence="3 4" key="1">
    <citation type="submission" date="2021-09" db="EMBL/GenBank/DDBJ databases">
        <title>Lysobacter sp. 13A isolated from the river sediment.</title>
        <authorList>
            <person name="Liu H."/>
            <person name="Li S."/>
            <person name="Mao S."/>
        </authorList>
    </citation>
    <scope>NUCLEOTIDE SEQUENCE [LARGE SCALE GENOMIC DNA]</scope>
    <source>
        <strain evidence="3 4">13A</strain>
    </source>
</reference>
<dbReference type="EMBL" id="JAINZW010000005">
    <property type="protein sequence ID" value="MBZ4040191.1"/>
    <property type="molecule type" value="Genomic_DNA"/>
</dbReference>
<proteinExistence type="predicted"/>
<accession>A0ABS7T8H2</accession>
<evidence type="ECO:0000256" key="1">
    <source>
        <dbReference type="SAM" id="MobiDB-lite"/>
    </source>
</evidence>
<name>A0ABS7T8H2_9GAMM</name>
<feature type="transmembrane region" description="Helical" evidence="2">
    <location>
        <begin position="124"/>
        <end position="143"/>
    </location>
</feature>
<keyword evidence="2" id="KW-1133">Transmembrane helix</keyword>
<evidence type="ECO:0000313" key="4">
    <source>
        <dbReference type="Proteomes" id="UP001430954"/>
    </source>
</evidence>
<keyword evidence="2" id="KW-0812">Transmembrane</keyword>
<gene>
    <name evidence="3" type="ORF">K6753_11685</name>
</gene>
<dbReference type="Proteomes" id="UP001430954">
    <property type="component" value="Unassembled WGS sequence"/>
</dbReference>
<feature type="transmembrane region" description="Helical" evidence="2">
    <location>
        <begin position="91"/>
        <end position="112"/>
    </location>
</feature>
<organism evidence="3 4">
    <name type="scientific">Novilysobacter selenitireducens</name>
    <dbReference type="NCBI Taxonomy" id="2872639"/>
    <lineage>
        <taxon>Bacteria</taxon>
        <taxon>Pseudomonadati</taxon>
        <taxon>Pseudomonadota</taxon>
        <taxon>Gammaproteobacteria</taxon>
        <taxon>Lysobacterales</taxon>
        <taxon>Lysobacteraceae</taxon>
        <taxon>Novilysobacter</taxon>
    </lineage>
</organism>
<sequence length="156" mass="16471">MNPEDRDTPTPNGAGIDPREWEAQERALRAERLKLDAGHGDARTAQYRMIARALRQPPVSPMPADFAAQVAARVAGAPRVDERVEAWLQRLLSGLLAVVAAGALAMYGPQWIPAFTGLLPDGAGAATGWAGAVALCAAMTWGLQHLRRDDAGGVPG</sequence>
<protein>
    <submittedName>
        <fullName evidence="3">Uncharacterized protein</fullName>
    </submittedName>
</protein>
<feature type="region of interest" description="Disordered" evidence="1">
    <location>
        <begin position="1"/>
        <end position="21"/>
    </location>
</feature>
<keyword evidence="4" id="KW-1185">Reference proteome</keyword>
<evidence type="ECO:0000256" key="2">
    <source>
        <dbReference type="SAM" id="Phobius"/>
    </source>
</evidence>
<keyword evidence="2" id="KW-0472">Membrane</keyword>
<evidence type="ECO:0000313" key="3">
    <source>
        <dbReference type="EMBL" id="MBZ4040191.1"/>
    </source>
</evidence>